<dbReference type="Proteomes" id="UP000186235">
    <property type="component" value="Unassembled WGS sequence"/>
</dbReference>
<feature type="region of interest" description="Disordered" evidence="2">
    <location>
        <begin position="1"/>
        <end position="20"/>
    </location>
</feature>
<keyword evidence="3" id="KW-0812">Transmembrane</keyword>
<keyword evidence="3" id="KW-0472">Membrane</keyword>
<evidence type="ECO:0000313" key="5">
    <source>
        <dbReference type="Proteomes" id="UP000186235"/>
    </source>
</evidence>
<evidence type="ECO:0000313" key="4">
    <source>
        <dbReference type="EMBL" id="SIQ74813.1"/>
    </source>
</evidence>
<evidence type="ECO:0008006" key="6">
    <source>
        <dbReference type="Google" id="ProtNLM"/>
    </source>
</evidence>
<dbReference type="Gene3D" id="2.60.40.1240">
    <property type="match status" value="1"/>
</dbReference>
<dbReference type="InterPro" id="IPR029050">
    <property type="entry name" value="Immunoprotect_excell_Ig-like"/>
</dbReference>
<dbReference type="EMBL" id="FTMI01000007">
    <property type="protein sequence ID" value="SIQ74813.1"/>
    <property type="molecule type" value="Genomic_DNA"/>
</dbReference>
<feature type="region of interest" description="Disordered" evidence="2">
    <location>
        <begin position="44"/>
        <end position="106"/>
    </location>
</feature>
<keyword evidence="5" id="KW-1185">Reference proteome</keyword>
<keyword evidence="1" id="KW-0732">Signal</keyword>
<sequence>MNAENDGAPEGATPTRRPSRRAVAVIGAAVALAVAVTLVVLQPWRSDGDESPGGTVTPAPVASPEESGDASADATADDAGDGDGAAAADGDAAAGTGETDGADPAVVPVAPELEPAAPDQTVQAPDGVTVRLAQVEHVEGEAVAAGETSGPAVRLTVEVTNGTDAPLDLSYAVVNAYTGEDRAPAGRLVQPGGRPFEGELAPGESGTGVVLFSIPDADRDDVTVAVEYAPGTSTVVFRGDLS</sequence>
<accession>A0A1N6VAA6</accession>
<evidence type="ECO:0000256" key="1">
    <source>
        <dbReference type="ARBA" id="ARBA00022729"/>
    </source>
</evidence>
<dbReference type="AlphaFoldDB" id="A0A1N6VAA6"/>
<organism evidence="4 5">
    <name type="scientific">Cellulosimicrobium aquatile</name>
    <dbReference type="NCBI Taxonomy" id="1612203"/>
    <lineage>
        <taxon>Bacteria</taxon>
        <taxon>Bacillati</taxon>
        <taxon>Actinomycetota</taxon>
        <taxon>Actinomycetes</taxon>
        <taxon>Micrococcales</taxon>
        <taxon>Promicromonosporaceae</taxon>
        <taxon>Cellulosimicrobium</taxon>
    </lineage>
</organism>
<feature type="compositionally biased region" description="Low complexity" evidence="2">
    <location>
        <begin position="84"/>
        <end position="106"/>
    </location>
</feature>
<evidence type="ECO:0000256" key="2">
    <source>
        <dbReference type="SAM" id="MobiDB-lite"/>
    </source>
</evidence>
<feature type="transmembrane region" description="Helical" evidence="3">
    <location>
        <begin position="22"/>
        <end position="41"/>
    </location>
</feature>
<protein>
    <recommendedName>
        <fullName evidence="6">DUF4352 domain-containing protein</fullName>
    </recommendedName>
</protein>
<dbReference type="GeneID" id="95685983"/>
<gene>
    <name evidence="4" type="ORF">SAMN05518682_3521</name>
</gene>
<proteinExistence type="predicted"/>
<keyword evidence="3" id="KW-1133">Transmembrane helix</keyword>
<dbReference type="RefSeq" id="WP_061268687.1">
    <property type="nucleotide sequence ID" value="NZ_FTMI01000007.1"/>
</dbReference>
<reference evidence="5" key="1">
    <citation type="submission" date="2017-01" db="EMBL/GenBank/DDBJ databases">
        <authorList>
            <person name="Varghese N."/>
            <person name="Submissions S."/>
        </authorList>
    </citation>
    <scope>NUCLEOTIDE SEQUENCE [LARGE SCALE GENOMIC DNA]</scope>
    <source>
        <strain evidence="5">3bp</strain>
    </source>
</reference>
<evidence type="ECO:0000256" key="3">
    <source>
        <dbReference type="SAM" id="Phobius"/>
    </source>
</evidence>
<name>A0A1N6VAA6_9MICO</name>